<dbReference type="InterPro" id="IPR025110">
    <property type="entry name" value="AMP-bd_C"/>
</dbReference>
<dbReference type="Gene3D" id="3.30.300.30">
    <property type="match status" value="1"/>
</dbReference>
<dbReference type="InterPro" id="IPR020845">
    <property type="entry name" value="AMP-binding_CS"/>
</dbReference>
<protein>
    <submittedName>
        <fullName evidence="3">Long-chain fatty acid--CoA ligase</fullName>
    </submittedName>
</protein>
<dbReference type="PROSITE" id="PS00455">
    <property type="entry name" value="AMP_BINDING"/>
    <property type="match status" value="1"/>
</dbReference>
<sequence>MTVKTPWVSNYLHPTKWEQAFPPLSVHDMFFRSAERQGKAPLADFMGRKFSYAEMAGQVRRFARGLQLQGIGKGDHVGLFLPNVPHYIAAYYGALAAGATVVNFSPLYTVDELSHQVADSGTSILVTVSAAALLPTAIKVLNQSSLKQLVVGNVAEALPRLKGLAYRLFKRTEIADVPKDSRITAFATLLDNDGANQPVACDPEKDVAQLQYTGGTTGTPKGAMLTHQNISANARQINLLDPHSRVNNPQENATDRILGVLPFFHVFANATVLNRTIDNGGEIVMLPRFEAKAALAAINRTKVTALPGVPTMYQALLDNPAIAGTDFSSLRGCISGGAPLAAELKSRFEERSGSVVIEGYGLTESSGVISCNPYEGLNKIGSIGQPIPGTWVRLADKEDPHKDAPEGEPGELLAKGPQIMAGYWNKPDATEEVFVDGWLRTGDVATIDEDGFIFIVDRLKDMIAVGGFKVFPSQVEDILYQHPAVKEALVIGVPDTYSGERPKAFVTLSDGQTATGEELADWLNPQLGKHERVLAVVVRDTLPKTMIGKLDRKALRAEIGV</sequence>
<keyword evidence="4" id="KW-1185">Reference proteome</keyword>
<dbReference type="Gene3D" id="3.40.50.12780">
    <property type="entry name" value="N-terminal domain of ligase-like"/>
    <property type="match status" value="1"/>
</dbReference>
<evidence type="ECO:0000259" key="2">
    <source>
        <dbReference type="Pfam" id="PF13193"/>
    </source>
</evidence>
<dbReference type="Proteomes" id="UP001597215">
    <property type="component" value="Unassembled WGS sequence"/>
</dbReference>
<gene>
    <name evidence="3" type="ORF">ACFSAG_11935</name>
</gene>
<dbReference type="PANTHER" id="PTHR43767">
    <property type="entry name" value="LONG-CHAIN-FATTY-ACID--COA LIGASE"/>
    <property type="match status" value="1"/>
</dbReference>
<comment type="caution">
    <text evidence="3">The sequence shown here is derived from an EMBL/GenBank/DDBJ whole genome shotgun (WGS) entry which is preliminary data.</text>
</comment>
<evidence type="ECO:0000259" key="1">
    <source>
        <dbReference type="Pfam" id="PF00501"/>
    </source>
</evidence>
<dbReference type="SUPFAM" id="SSF56801">
    <property type="entry name" value="Acetyl-CoA synthetase-like"/>
    <property type="match status" value="1"/>
</dbReference>
<name>A0ABW4MEK1_9SPHN</name>
<organism evidence="3 4">
    <name type="scientific">Sphingorhabdus buctiana</name>
    <dbReference type="NCBI Taxonomy" id="1508805"/>
    <lineage>
        <taxon>Bacteria</taxon>
        <taxon>Pseudomonadati</taxon>
        <taxon>Pseudomonadota</taxon>
        <taxon>Alphaproteobacteria</taxon>
        <taxon>Sphingomonadales</taxon>
        <taxon>Sphingomonadaceae</taxon>
        <taxon>Sphingorhabdus</taxon>
    </lineage>
</organism>
<dbReference type="Pfam" id="PF00501">
    <property type="entry name" value="AMP-binding"/>
    <property type="match status" value="1"/>
</dbReference>
<dbReference type="InterPro" id="IPR000873">
    <property type="entry name" value="AMP-dep_synth/lig_dom"/>
</dbReference>
<keyword evidence="3" id="KW-0436">Ligase</keyword>
<dbReference type="EMBL" id="JBHUEL010000010">
    <property type="protein sequence ID" value="MFD1767549.1"/>
    <property type="molecule type" value="Genomic_DNA"/>
</dbReference>
<accession>A0ABW4MEK1</accession>
<dbReference type="Pfam" id="PF13193">
    <property type="entry name" value="AMP-binding_C"/>
    <property type="match status" value="1"/>
</dbReference>
<evidence type="ECO:0000313" key="4">
    <source>
        <dbReference type="Proteomes" id="UP001597215"/>
    </source>
</evidence>
<dbReference type="GO" id="GO:0016874">
    <property type="term" value="F:ligase activity"/>
    <property type="evidence" value="ECO:0007669"/>
    <property type="project" value="UniProtKB-KW"/>
</dbReference>
<feature type="domain" description="AMP-binding enzyme C-terminal" evidence="2">
    <location>
        <begin position="474"/>
        <end position="549"/>
    </location>
</feature>
<feature type="domain" description="AMP-dependent synthetase/ligase" evidence="1">
    <location>
        <begin position="30"/>
        <end position="424"/>
    </location>
</feature>
<dbReference type="InterPro" id="IPR042099">
    <property type="entry name" value="ANL_N_sf"/>
</dbReference>
<proteinExistence type="predicted"/>
<evidence type="ECO:0000313" key="3">
    <source>
        <dbReference type="EMBL" id="MFD1767549.1"/>
    </source>
</evidence>
<dbReference type="RefSeq" id="WP_381515053.1">
    <property type="nucleotide sequence ID" value="NZ_JBHUEL010000010.1"/>
</dbReference>
<dbReference type="CDD" id="cd05936">
    <property type="entry name" value="FC-FACS_FadD_like"/>
    <property type="match status" value="1"/>
</dbReference>
<reference evidence="4" key="1">
    <citation type="journal article" date="2019" name="Int. J. Syst. Evol. Microbiol.">
        <title>The Global Catalogue of Microorganisms (GCM) 10K type strain sequencing project: providing services to taxonomists for standard genome sequencing and annotation.</title>
        <authorList>
            <consortium name="The Broad Institute Genomics Platform"/>
            <consortium name="The Broad Institute Genome Sequencing Center for Infectious Disease"/>
            <person name="Wu L."/>
            <person name="Ma J."/>
        </authorList>
    </citation>
    <scope>NUCLEOTIDE SEQUENCE [LARGE SCALE GENOMIC DNA]</scope>
    <source>
        <strain evidence="4">CGMCC 1.12449</strain>
    </source>
</reference>
<dbReference type="InterPro" id="IPR045851">
    <property type="entry name" value="AMP-bd_C_sf"/>
</dbReference>
<dbReference type="InterPro" id="IPR050237">
    <property type="entry name" value="ATP-dep_AMP-bd_enzyme"/>
</dbReference>
<dbReference type="PANTHER" id="PTHR43767:SF1">
    <property type="entry name" value="NONRIBOSOMAL PEPTIDE SYNTHASE PES1 (EUROFUNG)-RELATED"/>
    <property type="match status" value="1"/>
</dbReference>